<comment type="caution">
    <text evidence="6">The sequence shown here is derived from an EMBL/GenBank/DDBJ whole genome shotgun (WGS) entry which is preliminary data.</text>
</comment>
<proteinExistence type="predicted"/>
<feature type="region of interest" description="Disordered" evidence="4">
    <location>
        <begin position="533"/>
        <end position="563"/>
    </location>
</feature>
<feature type="compositionally biased region" description="Polar residues" evidence="4">
    <location>
        <begin position="1014"/>
        <end position="1027"/>
    </location>
</feature>
<feature type="region of interest" description="Disordered" evidence="4">
    <location>
        <begin position="585"/>
        <end position="661"/>
    </location>
</feature>
<organism evidence="6 7">
    <name type="scientific">Trichophyton rubrum</name>
    <name type="common">Athlete's foot fungus</name>
    <name type="synonym">Epidermophyton rubrum</name>
    <dbReference type="NCBI Taxonomy" id="5551"/>
    <lineage>
        <taxon>Eukaryota</taxon>
        <taxon>Fungi</taxon>
        <taxon>Dikarya</taxon>
        <taxon>Ascomycota</taxon>
        <taxon>Pezizomycotina</taxon>
        <taxon>Eurotiomycetes</taxon>
        <taxon>Eurotiomycetidae</taxon>
        <taxon>Onygenales</taxon>
        <taxon>Arthrodermataceae</taxon>
        <taxon>Trichophyton</taxon>
    </lineage>
</organism>
<sequence>MPATELEAGSLYIMLFLRSHPPIPNDFHWAFYFHRGSNNGIKYHVRQQGNSGWMADHGSTAGVMKAFLLIGLFKISDVPPALRESIDGIMRTYDDRLNVPGVVCTCRIWLLWILALLQRPVTGARLLNCDDLQALESEVKAWGNENALSASNNEQPRPIAVSSMCETWEAGVQLIRHCDPPRGTSALLDRRQIKHTQLAVTMQYDRESGQVYTQEVIRVAPSSRRWKGFAWVHDSPLLPAGWEAYSPVGAHSLKHMAMRAVLSDQRTLSTAHFKGVPWSIARYLWECVCRSKRTSLYLWKIFATAYPAEFNQISHRYLLKPSSKKMAVTNYLKLLSSASVDWTAVVSLSVELFEPHEFLEVANVRNLIGLEIRTQPKRTEFGYEATVSVSDRVIKGWSEQALTGQAFEHLQILVLRLQTGLTEHMFAYLNAFPTLNAFLMQGCPRLYSKEAREMAEKHGWVPFVVHYSDHSLYKIIENMDSELESQTQDCRLMCIDSLPVVDFSLYCRNLRSLHSEEQILFRRKYRATDHLSLQEKKAQKTHNGSDIAPSQPDSKQNKRVVKESCKKDMKGLLDQFKLTAGLADNPNELKMSGKNTQPAAGEAGQEAVISPRLSSDSRSSSSRSSSLRREPAKLSHRQSLGDSLRGVPSSPRARRQPSFTQAAVQSLIDNPPSHAAADPAFSGRDWTKISIGELVQPVDLKFVDADTSIEDATNLLIESSAHSLLIRESPGSSTAVGTFGYADLNAYLLLVVGLIQPSHEEQVASLRELARRAREGEKIPLKDVKGLGMQEPLTTMPQSTNLMTAVETFGGGVHRIIVVKEGTTEVIGVFTQWKLVKFLWENGRSFPVIEQLYPQHLRELRLGSHCVISINGDRPLCHALELMNNEGVSSLAVVDNQWNVVGNISVVDVKLLTKSTSLPLLHNTCIHFISVILSTRGITEGQDSFPVFHINPQSTLAHTVAKLVATRSHRMWVTDPHSPASSTPSTPSHSSTNIPLGSAPNHTSSIAGPAVGSTGASLPSPSSTNFAPGNNGNNHPQNGNGHARPTHNPISPFQYPQTASSAHYPSFGTSPPSFTASISTSIPASALPGASLSGRLVGVVSLTDILNLYARASGLYPTDPNANRTRRRRSSSSSLNFRKSGELARELWNRP</sequence>
<dbReference type="SUPFAM" id="SSF54631">
    <property type="entry name" value="CBS-domain pair"/>
    <property type="match status" value="2"/>
</dbReference>
<evidence type="ECO:0000256" key="2">
    <source>
        <dbReference type="ARBA" id="ARBA00023122"/>
    </source>
</evidence>
<keyword evidence="2 3" id="KW-0129">CBS domain</keyword>
<keyword evidence="1" id="KW-0677">Repeat</keyword>
<feature type="compositionally biased region" description="Polar residues" evidence="4">
    <location>
        <begin position="1048"/>
        <end position="1063"/>
    </location>
</feature>
<dbReference type="Proteomes" id="UP000243015">
    <property type="component" value="Unassembled WGS sequence"/>
</dbReference>
<feature type="compositionally biased region" description="Low complexity" evidence="4">
    <location>
        <begin position="610"/>
        <end position="625"/>
    </location>
</feature>
<dbReference type="Gene3D" id="3.10.580.10">
    <property type="entry name" value="CBS-domain"/>
    <property type="match status" value="2"/>
</dbReference>
<dbReference type="AlphaFoldDB" id="A0A178EUR5"/>
<feature type="compositionally biased region" description="Low complexity" evidence="4">
    <location>
        <begin position="1028"/>
        <end position="1042"/>
    </location>
</feature>
<evidence type="ECO:0000256" key="3">
    <source>
        <dbReference type="PROSITE-ProRule" id="PRU00703"/>
    </source>
</evidence>
<dbReference type="SMART" id="SM00116">
    <property type="entry name" value="CBS"/>
    <property type="match status" value="3"/>
</dbReference>
<accession>A0A178EUR5</accession>
<dbReference type="VEuPathDB" id="FungiDB:TERG_00877"/>
<dbReference type="PANTHER" id="PTHR13780:SF36">
    <property type="entry name" value="CBS DOMAIN-CONTAINING PROTEIN"/>
    <property type="match status" value="1"/>
</dbReference>
<reference evidence="6 7" key="1">
    <citation type="submission" date="2016-05" db="EMBL/GenBank/DDBJ databases">
        <title>Genome sequencing of Trichophyton rubrum CMCC(F)T1i isolated from hair.</title>
        <authorList>
            <person name="Zhan P."/>
            <person name="Tao Y."/>
            <person name="Liu W."/>
        </authorList>
    </citation>
    <scope>NUCLEOTIDE SEQUENCE [LARGE SCALE GENOMIC DNA]</scope>
    <source>
        <strain evidence="7">CMCC(F)T1i</strain>
    </source>
</reference>
<dbReference type="GO" id="GO:0042149">
    <property type="term" value="P:cellular response to glucose starvation"/>
    <property type="evidence" value="ECO:0007669"/>
    <property type="project" value="TreeGrafter"/>
</dbReference>
<gene>
    <name evidence="6" type="ORF">A7C99_5501</name>
</gene>
<name>A0A178EUR5_TRIRU</name>
<evidence type="ECO:0000256" key="4">
    <source>
        <dbReference type="SAM" id="MobiDB-lite"/>
    </source>
</evidence>
<dbReference type="InterPro" id="IPR000644">
    <property type="entry name" value="CBS_dom"/>
</dbReference>
<evidence type="ECO:0000313" key="7">
    <source>
        <dbReference type="Proteomes" id="UP000243015"/>
    </source>
</evidence>
<dbReference type="PANTHER" id="PTHR13780">
    <property type="entry name" value="AMP-ACTIVATED PROTEIN KINASE, GAMMA REGULATORY SUBUNIT"/>
    <property type="match status" value="1"/>
</dbReference>
<feature type="domain" description="CBS" evidence="5">
    <location>
        <begin position="863"/>
        <end position="920"/>
    </location>
</feature>
<feature type="region of interest" description="Disordered" evidence="4">
    <location>
        <begin position="973"/>
        <end position="1067"/>
    </location>
</feature>
<dbReference type="InterPro" id="IPR046342">
    <property type="entry name" value="CBS_dom_sf"/>
</dbReference>
<dbReference type="Pfam" id="PF00571">
    <property type="entry name" value="CBS"/>
    <property type="match status" value="2"/>
</dbReference>
<dbReference type="EMBL" id="LHPM01000018">
    <property type="protein sequence ID" value="OAL63113.1"/>
    <property type="molecule type" value="Genomic_DNA"/>
</dbReference>
<feature type="domain" description="CBS" evidence="5">
    <location>
        <begin position="789"/>
        <end position="845"/>
    </location>
</feature>
<evidence type="ECO:0000313" key="6">
    <source>
        <dbReference type="EMBL" id="OAL63113.1"/>
    </source>
</evidence>
<protein>
    <submittedName>
        <fullName evidence="6">CBS domain-containing protein</fullName>
    </submittedName>
</protein>
<dbReference type="GO" id="GO:0004865">
    <property type="term" value="F:protein serine/threonine phosphatase inhibitor activity"/>
    <property type="evidence" value="ECO:0007669"/>
    <property type="project" value="TreeGrafter"/>
</dbReference>
<evidence type="ECO:0000259" key="5">
    <source>
        <dbReference type="PROSITE" id="PS51371"/>
    </source>
</evidence>
<evidence type="ECO:0000256" key="1">
    <source>
        <dbReference type="ARBA" id="ARBA00022737"/>
    </source>
</evidence>
<dbReference type="CDD" id="cd02205">
    <property type="entry name" value="CBS_pair_SF"/>
    <property type="match status" value="1"/>
</dbReference>
<dbReference type="InterPro" id="IPR050511">
    <property type="entry name" value="AMPK_gamma/SDS23_families"/>
</dbReference>
<dbReference type="PROSITE" id="PS51371">
    <property type="entry name" value="CBS"/>
    <property type="match status" value="2"/>
</dbReference>
<dbReference type="VEuPathDB" id="FungiDB:TERG_00878"/>
<feature type="compositionally biased region" description="Low complexity" evidence="4">
    <location>
        <begin position="974"/>
        <end position="992"/>
    </location>
</feature>
<dbReference type="VEuPathDB" id="FungiDB:TERG_00876"/>